<evidence type="ECO:0000256" key="3">
    <source>
        <dbReference type="ARBA" id="ARBA00022448"/>
    </source>
</evidence>
<feature type="transmembrane region" description="Helical" evidence="8">
    <location>
        <begin position="94"/>
        <end position="113"/>
    </location>
</feature>
<evidence type="ECO:0000256" key="6">
    <source>
        <dbReference type="ARBA" id="ARBA00022989"/>
    </source>
</evidence>
<evidence type="ECO:0000256" key="4">
    <source>
        <dbReference type="ARBA" id="ARBA00022475"/>
    </source>
</evidence>
<evidence type="ECO:0000256" key="7">
    <source>
        <dbReference type="ARBA" id="ARBA00023136"/>
    </source>
</evidence>
<evidence type="ECO:0000313" key="9">
    <source>
        <dbReference type="EMBL" id="TLS48732.1"/>
    </source>
</evidence>
<keyword evidence="6 8" id="KW-1133">Transmembrane helix</keyword>
<dbReference type="RefSeq" id="WP_138197900.1">
    <property type="nucleotide sequence ID" value="NZ_VCIW01000030.1"/>
</dbReference>
<feature type="transmembrane region" description="Helical" evidence="8">
    <location>
        <begin position="62"/>
        <end position="82"/>
    </location>
</feature>
<protein>
    <submittedName>
        <fullName evidence="9">Iron ABC transporter permease</fullName>
    </submittedName>
</protein>
<dbReference type="PANTHER" id="PTHR30472">
    <property type="entry name" value="FERRIC ENTEROBACTIN TRANSPORT SYSTEM PERMEASE PROTEIN"/>
    <property type="match status" value="1"/>
</dbReference>
<dbReference type="Gene3D" id="1.10.3470.10">
    <property type="entry name" value="ABC transporter involved in vitamin B12 uptake, BtuC"/>
    <property type="match status" value="1"/>
</dbReference>
<keyword evidence="7 8" id="KW-0472">Membrane</keyword>
<feature type="transmembrane region" description="Helical" evidence="8">
    <location>
        <begin position="119"/>
        <end position="143"/>
    </location>
</feature>
<dbReference type="EMBL" id="VCIW01000030">
    <property type="protein sequence ID" value="TLS48732.1"/>
    <property type="molecule type" value="Genomic_DNA"/>
</dbReference>
<gene>
    <name evidence="9" type="ORF">FE782_29265</name>
</gene>
<evidence type="ECO:0000256" key="5">
    <source>
        <dbReference type="ARBA" id="ARBA00022692"/>
    </source>
</evidence>
<evidence type="ECO:0000256" key="8">
    <source>
        <dbReference type="SAM" id="Phobius"/>
    </source>
</evidence>
<feature type="transmembrane region" description="Helical" evidence="8">
    <location>
        <begin position="223"/>
        <end position="239"/>
    </location>
</feature>
<evidence type="ECO:0000256" key="1">
    <source>
        <dbReference type="ARBA" id="ARBA00004651"/>
    </source>
</evidence>
<keyword evidence="5 8" id="KW-0812">Transmembrane</keyword>
<keyword evidence="3" id="KW-0813">Transport</keyword>
<sequence>MIHPRVIRKQRWLLGLLLALLLLVSVVGAGVGYSSLSFDRLLPTLLGSGTFKEQFVLFSVRLPRIAVTLLAGMALALSGAVLQGITRNELADPGIIGVNSGAGVAIATFYLFLPIDSRTFAWMLPLVAFLGAIVTALVIYALAYRRKSGLQPTSFVLMGVGVSLALSGAMVVIVSSAEREKVDFVSKWLAGSVWGADWPFIAAVAPWLALLIPFVLSRSNRLNLLEMSDSAAIGIGVAVPKERFVLLLSATALAATAVSVAGGVAFIGLMAPHIARSLIGPRHQLMLPLALAIGAFLLLTADTIGRNLVNPDGIPAGIMVSLLGAPYFLYLLLRKSR</sequence>
<reference evidence="9 10" key="1">
    <citation type="submission" date="2019-05" db="EMBL/GenBank/DDBJ databases">
        <authorList>
            <person name="Narsing Rao M.P."/>
            <person name="Li W.J."/>
        </authorList>
    </citation>
    <scope>NUCLEOTIDE SEQUENCE [LARGE SCALE GENOMIC DNA]</scope>
    <source>
        <strain evidence="9 10">SYSU_K30003</strain>
    </source>
</reference>
<dbReference type="PANTHER" id="PTHR30472:SF69">
    <property type="entry name" value="HEME-IRON TRANSPORT SYSTEM PERMEASE PROTEIN ISDF-RELATED"/>
    <property type="match status" value="1"/>
</dbReference>
<dbReference type="InterPro" id="IPR037294">
    <property type="entry name" value="ABC_BtuC-like"/>
</dbReference>
<dbReference type="AlphaFoldDB" id="A0A5R9FXH3"/>
<feature type="transmembrane region" description="Helical" evidence="8">
    <location>
        <begin position="283"/>
        <end position="301"/>
    </location>
</feature>
<evidence type="ECO:0000313" key="10">
    <source>
        <dbReference type="Proteomes" id="UP000309676"/>
    </source>
</evidence>
<feature type="transmembrane region" description="Helical" evidence="8">
    <location>
        <begin position="155"/>
        <end position="177"/>
    </location>
</feature>
<feature type="transmembrane region" description="Helical" evidence="8">
    <location>
        <begin position="313"/>
        <end position="333"/>
    </location>
</feature>
<proteinExistence type="inferred from homology"/>
<dbReference type="InterPro" id="IPR000522">
    <property type="entry name" value="ABC_transptr_permease_BtuC"/>
</dbReference>
<name>A0A5R9FXH3_9BACL</name>
<dbReference type="OrthoDB" id="9811721at2"/>
<feature type="transmembrane region" description="Helical" evidence="8">
    <location>
        <begin position="245"/>
        <end position="271"/>
    </location>
</feature>
<dbReference type="GO" id="GO:0033214">
    <property type="term" value="P:siderophore-iron import into cell"/>
    <property type="evidence" value="ECO:0007669"/>
    <property type="project" value="TreeGrafter"/>
</dbReference>
<dbReference type="GO" id="GO:0005886">
    <property type="term" value="C:plasma membrane"/>
    <property type="evidence" value="ECO:0007669"/>
    <property type="project" value="UniProtKB-SubCell"/>
</dbReference>
<evidence type="ECO:0000256" key="2">
    <source>
        <dbReference type="ARBA" id="ARBA00007935"/>
    </source>
</evidence>
<keyword evidence="10" id="KW-1185">Reference proteome</keyword>
<accession>A0A5R9FXH3</accession>
<comment type="similarity">
    <text evidence="2">Belongs to the binding-protein-dependent transport system permease family. FecCD subfamily.</text>
</comment>
<dbReference type="Pfam" id="PF01032">
    <property type="entry name" value="FecCD"/>
    <property type="match status" value="1"/>
</dbReference>
<dbReference type="Proteomes" id="UP000309676">
    <property type="component" value="Unassembled WGS sequence"/>
</dbReference>
<dbReference type="CDD" id="cd06550">
    <property type="entry name" value="TM_ABC_iron-siderophores_like"/>
    <property type="match status" value="1"/>
</dbReference>
<comment type="subcellular location">
    <subcellularLocation>
        <location evidence="1">Cell membrane</location>
        <topology evidence="1">Multi-pass membrane protein</topology>
    </subcellularLocation>
</comment>
<dbReference type="SUPFAM" id="SSF81345">
    <property type="entry name" value="ABC transporter involved in vitamin B12 uptake, BtuC"/>
    <property type="match status" value="1"/>
</dbReference>
<dbReference type="FunFam" id="1.10.3470.10:FF:000001">
    <property type="entry name" value="Vitamin B12 ABC transporter permease BtuC"/>
    <property type="match status" value="1"/>
</dbReference>
<comment type="caution">
    <text evidence="9">The sequence shown here is derived from an EMBL/GenBank/DDBJ whole genome shotgun (WGS) entry which is preliminary data.</text>
</comment>
<dbReference type="GO" id="GO:0022857">
    <property type="term" value="F:transmembrane transporter activity"/>
    <property type="evidence" value="ECO:0007669"/>
    <property type="project" value="InterPro"/>
</dbReference>
<keyword evidence="4" id="KW-1003">Cell membrane</keyword>
<feature type="transmembrane region" description="Helical" evidence="8">
    <location>
        <begin position="197"/>
        <end position="216"/>
    </location>
</feature>
<organism evidence="9 10">
    <name type="scientific">Paenibacillus antri</name>
    <dbReference type="NCBI Taxonomy" id="2582848"/>
    <lineage>
        <taxon>Bacteria</taxon>
        <taxon>Bacillati</taxon>
        <taxon>Bacillota</taxon>
        <taxon>Bacilli</taxon>
        <taxon>Bacillales</taxon>
        <taxon>Paenibacillaceae</taxon>
        <taxon>Paenibacillus</taxon>
    </lineage>
</organism>